<organism evidence="1">
    <name type="scientific">marine sediment metagenome</name>
    <dbReference type="NCBI Taxonomy" id="412755"/>
    <lineage>
        <taxon>unclassified sequences</taxon>
        <taxon>metagenomes</taxon>
        <taxon>ecological metagenomes</taxon>
    </lineage>
</organism>
<comment type="caution">
    <text evidence="1">The sequence shown here is derived from an EMBL/GenBank/DDBJ whole genome shotgun (WGS) entry which is preliminary data.</text>
</comment>
<evidence type="ECO:0000313" key="1">
    <source>
        <dbReference type="EMBL" id="KKN10520.1"/>
    </source>
</evidence>
<sequence length="132" mass="14701">MRFVYELTIPKATAKTAPTVSKVALVKGRLINIEVAFPPGPATLVHVVIEDGSFQIVPVNRDADMAWDDFTMVIPMRYSLSEVGHELRLVGWSPGTTFEHKITFRFDVEPEGDDDERSMIQLLFGSGPRPQG</sequence>
<proteinExistence type="predicted"/>
<accession>A0A0F9MTA3</accession>
<name>A0A0F9MTA3_9ZZZZ</name>
<dbReference type="EMBL" id="LAZR01004236">
    <property type="protein sequence ID" value="KKN10520.1"/>
    <property type="molecule type" value="Genomic_DNA"/>
</dbReference>
<dbReference type="AlphaFoldDB" id="A0A0F9MTA3"/>
<gene>
    <name evidence="1" type="ORF">LCGC14_1035650</name>
</gene>
<reference evidence="1" key="1">
    <citation type="journal article" date="2015" name="Nature">
        <title>Complex archaea that bridge the gap between prokaryotes and eukaryotes.</title>
        <authorList>
            <person name="Spang A."/>
            <person name="Saw J.H."/>
            <person name="Jorgensen S.L."/>
            <person name="Zaremba-Niedzwiedzka K."/>
            <person name="Martijn J."/>
            <person name="Lind A.E."/>
            <person name="van Eijk R."/>
            <person name="Schleper C."/>
            <person name="Guy L."/>
            <person name="Ettema T.J."/>
        </authorList>
    </citation>
    <scope>NUCLEOTIDE SEQUENCE</scope>
</reference>
<protein>
    <submittedName>
        <fullName evidence="1">Uncharacterized protein</fullName>
    </submittedName>
</protein>